<dbReference type="EMBL" id="CP002363">
    <property type="protein sequence ID" value="ADV64797.1"/>
    <property type="molecule type" value="Genomic_DNA"/>
</dbReference>
<proteinExistence type="predicted"/>
<dbReference type="AlphaFoldDB" id="E8R8H1"/>
<dbReference type="HOGENOM" id="CLU_2447534_0_0_2"/>
<reference evidence="1 2" key="2">
    <citation type="journal article" date="2011" name="Stand. Genomic Sci.">
        <title>Complete genome sequence of Desulfurococcus mucosus type strain (O7/1).</title>
        <authorList>
            <person name="Wirth R."/>
            <person name="Chertkov O."/>
            <person name="Held B."/>
            <person name="Lapidus A."/>
            <person name="Nolan M."/>
            <person name="Lucas S."/>
            <person name="Hammon N."/>
            <person name="Deshpande S."/>
            <person name="Cheng J.F."/>
            <person name="Tapia R."/>
            <person name="Han C."/>
            <person name="Goodwin L."/>
            <person name="Pitluck S."/>
            <person name="Liolios K."/>
            <person name="Ioanna P."/>
            <person name="Ivanova N."/>
            <person name="Mavromatis K."/>
            <person name="Mikhailova N."/>
            <person name="Pati A."/>
            <person name="Chen A."/>
            <person name="Palaniappan K."/>
            <person name="Land M."/>
            <person name="Hauser L."/>
            <person name="Chang Y.J."/>
            <person name="Jeffries C.D."/>
            <person name="Bilek Y."/>
            <person name="Hader T."/>
            <person name="Rohde M."/>
            <person name="Spring S."/>
            <person name="Sikorski J."/>
            <person name="Goker M."/>
            <person name="Woyke T."/>
            <person name="Bristow J."/>
            <person name="Eisen J.A."/>
            <person name="Markowitz V."/>
            <person name="Hugenholtz P."/>
            <person name="Kyrpides N.C."/>
            <person name="Klenk H.P."/>
        </authorList>
    </citation>
    <scope>NUCLEOTIDE SEQUENCE [LARGE SCALE GENOMIC DNA]</scope>
    <source>
        <strain evidence="2">ATCC 35584 / DSM 2162 / JCM 9187 / O7/1</strain>
    </source>
</reference>
<dbReference type="KEGG" id="dmu:Desmu_0484"/>
<organism evidence="1 2">
    <name type="scientific">Desulfurococcus mucosus (strain ATCC 35584 / DSM 2162 / JCM 9187 / O7/1)</name>
    <dbReference type="NCBI Taxonomy" id="765177"/>
    <lineage>
        <taxon>Archaea</taxon>
        <taxon>Thermoproteota</taxon>
        <taxon>Thermoprotei</taxon>
        <taxon>Desulfurococcales</taxon>
        <taxon>Desulfurococcaceae</taxon>
        <taxon>Desulfurococcus</taxon>
    </lineage>
</organism>
<dbReference type="Proteomes" id="UP000001068">
    <property type="component" value="Chromosome"/>
</dbReference>
<reference evidence="2" key="1">
    <citation type="submission" date="2010-11" db="EMBL/GenBank/DDBJ databases">
        <title>The complete genome of Desulfurococcus mucosus DSM 2162.</title>
        <authorList>
            <consortium name="US DOE Joint Genome Institute (JGI-PGF)"/>
            <person name="Lucas S."/>
            <person name="Copeland A."/>
            <person name="Lapidus A."/>
            <person name="Bruce D."/>
            <person name="Goodwin L."/>
            <person name="Pitluck S."/>
            <person name="Kyrpides N."/>
            <person name="Mavromatis K."/>
            <person name="Pagani I."/>
            <person name="Ivanova N."/>
            <person name="Ovchinnikova G."/>
            <person name="Chertkov O."/>
            <person name="Held B."/>
            <person name="Brettin T."/>
            <person name="Detter J.C."/>
            <person name="Tapia R."/>
            <person name="Han C."/>
            <person name="Land M."/>
            <person name="Hauser L."/>
            <person name="Markowitz V."/>
            <person name="Cheng J.-F."/>
            <person name="Hugenholtz P."/>
            <person name="Woyke T."/>
            <person name="Wu D."/>
            <person name="Wirth R."/>
            <person name="Bilek Y."/>
            <person name="Hader T."/>
            <person name="Klenk H.-P."/>
            <person name="Eisen J.A."/>
        </authorList>
    </citation>
    <scope>NUCLEOTIDE SEQUENCE [LARGE SCALE GENOMIC DNA]</scope>
    <source>
        <strain evidence="2">ATCC 35584 / DSM 2162 / JCM 9187 / O7/1</strain>
    </source>
</reference>
<sequence>MGIDAHVNLRARELEELLLFKYLRLLEELKVVESRVDSSDLSEEDKARLKAILEILEEKVFNELREAREEKEGLYESTAYTYVSAGEAQ</sequence>
<protein>
    <submittedName>
        <fullName evidence="1">Uncharacterized protein</fullName>
    </submittedName>
</protein>
<dbReference type="RefSeq" id="WP_013562019.1">
    <property type="nucleotide sequence ID" value="NC_014961.1"/>
</dbReference>
<dbReference type="eggNOG" id="arCOG11222">
    <property type="taxonomic scope" value="Archaea"/>
</dbReference>
<name>E8R8H1_DESM0</name>
<keyword evidence="2" id="KW-1185">Reference proteome</keyword>
<accession>E8R8H1</accession>
<evidence type="ECO:0000313" key="2">
    <source>
        <dbReference type="Proteomes" id="UP000001068"/>
    </source>
</evidence>
<evidence type="ECO:0000313" key="1">
    <source>
        <dbReference type="EMBL" id="ADV64797.1"/>
    </source>
</evidence>
<gene>
    <name evidence="1" type="ordered locus">Desmu_0484</name>
</gene>
<dbReference type="STRING" id="765177.Desmu_0484"/>
<dbReference type="GeneID" id="10153177"/>